<dbReference type="Proteomes" id="UP000682982">
    <property type="component" value="Unassembled WGS sequence"/>
</dbReference>
<dbReference type="RefSeq" id="WP_212678880.1">
    <property type="nucleotide sequence ID" value="NZ_JAGSPK010000003.1"/>
</dbReference>
<protein>
    <submittedName>
        <fullName evidence="1">Uncharacterized protein</fullName>
    </submittedName>
</protein>
<dbReference type="EMBL" id="JAGSPK010000003">
    <property type="protein sequence ID" value="MBR7792859.1"/>
    <property type="molecule type" value="Genomic_DNA"/>
</dbReference>
<gene>
    <name evidence="1" type="ORF">KDM87_09655</name>
</gene>
<reference evidence="1 2" key="1">
    <citation type="submission" date="2021-04" db="EMBL/GenBank/DDBJ databases">
        <title>novel species isolated from subtropical streams in China.</title>
        <authorList>
            <person name="Lu H."/>
        </authorList>
    </citation>
    <scope>NUCLEOTIDE SEQUENCE [LARGE SCALE GENOMIC DNA]</scope>
    <source>
        <strain evidence="1 2">FT147W</strain>
    </source>
</reference>
<sequence>MLRELSFFVFPLRRKSRFTNEAVKKILKYLPMFALMIDANQPRPIPLAHHHRCTDSGHLTVYAVEKIAVPGFCKESRHA</sequence>
<evidence type="ECO:0000313" key="1">
    <source>
        <dbReference type="EMBL" id="MBR7792859.1"/>
    </source>
</evidence>
<evidence type="ECO:0000313" key="2">
    <source>
        <dbReference type="Proteomes" id="UP000682982"/>
    </source>
</evidence>
<organism evidence="1 2">
    <name type="scientific">Undibacterium rivi</name>
    <dbReference type="NCBI Taxonomy" id="2828729"/>
    <lineage>
        <taxon>Bacteria</taxon>
        <taxon>Pseudomonadati</taxon>
        <taxon>Pseudomonadota</taxon>
        <taxon>Betaproteobacteria</taxon>
        <taxon>Burkholderiales</taxon>
        <taxon>Oxalobacteraceae</taxon>
        <taxon>Undibacterium</taxon>
    </lineage>
</organism>
<accession>A0ABS5H386</accession>
<proteinExistence type="predicted"/>
<keyword evidence="2" id="KW-1185">Reference proteome</keyword>
<name>A0ABS5H386_9BURK</name>
<comment type="caution">
    <text evidence="1">The sequence shown here is derived from an EMBL/GenBank/DDBJ whole genome shotgun (WGS) entry which is preliminary data.</text>
</comment>